<dbReference type="EMBL" id="CP031199">
    <property type="protein sequence ID" value="QCZ54458.1"/>
    <property type="molecule type" value="Genomic_DNA"/>
</dbReference>
<dbReference type="InterPro" id="IPR003439">
    <property type="entry name" value="ABC_transporter-like_ATP-bd"/>
</dbReference>
<comment type="subcellular location">
    <subcellularLocation>
        <location evidence="1">Cell membrane</location>
        <topology evidence="1">Multi-pass membrane protein</topology>
    </subcellularLocation>
</comment>
<evidence type="ECO:0000256" key="13">
    <source>
        <dbReference type="SAM" id="Phobius"/>
    </source>
</evidence>
<dbReference type="CDD" id="cd02418">
    <property type="entry name" value="Peptidase_C39B"/>
    <property type="match status" value="1"/>
</dbReference>
<keyword evidence="7" id="KW-0378">Hydrolase</keyword>
<evidence type="ECO:0000259" key="16">
    <source>
        <dbReference type="PROSITE" id="PS50990"/>
    </source>
</evidence>
<dbReference type="Gene3D" id="3.90.70.10">
    <property type="entry name" value="Cysteine proteinases"/>
    <property type="match status" value="1"/>
</dbReference>
<evidence type="ECO:0000313" key="20">
    <source>
        <dbReference type="Proteomes" id="UP000307074"/>
    </source>
</evidence>
<dbReference type="GO" id="GO:0008234">
    <property type="term" value="F:cysteine-type peptidase activity"/>
    <property type="evidence" value="ECO:0007669"/>
    <property type="project" value="UniProtKB-KW"/>
</dbReference>
<dbReference type="PROSITE" id="PS00211">
    <property type="entry name" value="ABC_TRANSPORTER_1"/>
    <property type="match status" value="1"/>
</dbReference>
<evidence type="ECO:0000256" key="12">
    <source>
        <dbReference type="ARBA" id="ARBA00023136"/>
    </source>
</evidence>
<feature type="transmembrane region" description="Helical" evidence="13">
    <location>
        <begin position="209"/>
        <end position="235"/>
    </location>
</feature>
<dbReference type="RefSeq" id="WP_012695409.1">
    <property type="nucleotide sequence ID" value="NC_012551.1"/>
</dbReference>
<dbReference type="PROSITE" id="PS50929">
    <property type="entry name" value="ABC_TM1F"/>
    <property type="match status" value="1"/>
</dbReference>
<gene>
    <name evidence="17" type="primary">breH</name>
    <name evidence="19" type="ORF">UCCLBBS449_pA0052</name>
</gene>
<keyword evidence="3" id="KW-1003">Cell membrane</keyword>
<feature type="transmembrane region" description="Helical" evidence="13">
    <location>
        <begin position="308"/>
        <end position="327"/>
    </location>
</feature>
<dbReference type="InterPro" id="IPR003593">
    <property type="entry name" value="AAA+_ATPase"/>
</dbReference>
<dbReference type="Gene3D" id="3.40.50.300">
    <property type="entry name" value="P-loop containing nucleotide triphosphate hydrolases"/>
    <property type="match status" value="1"/>
</dbReference>
<dbReference type="InterPro" id="IPR011527">
    <property type="entry name" value="ABC1_TM_dom"/>
</dbReference>
<dbReference type="InterPro" id="IPR027417">
    <property type="entry name" value="P-loop_NTPase"/>
</dbReference>
<evidence type="ECO:0000313" key="17">
    <source>
        <dbReference type="EMBL" id="BAH56428.1"/>
    </source>
</evidence>
<evidence type="ECO:0000256" key="9">
    <source>
        <dbReference type="ARBA" id="ARBA00022840"/>
    </source>
</evidence>
<feature type="transmembrane region" description="Helical" evidence="13">
    <location>
        <begin position="167"/>
        <end position="189"/>
    </location>
</feature>
<evidence type="ECO:0000256" key="1">
    <source>
        <dbReference type="ARBA" id="ARBA00004651"/>
    </source>
</evidence>
<accession>C0SQP6</accession>
<reference evidence="19 20" key="3">
    <citation type="submission" date="2018-07" db="EMBL/GenBank/DDBJ databases">
        <authorList>
            <person name="Feyereisen M."/>
        </authorList>
    </citation>
    <scope>NUCLEOTIDE SEQUENCE [LARGE SCALE GENOMIC DNA]</scope>
    <source>
        <strain evidence="19 20">UCCLBBS449</strain>
        <plasmid evidence="20">pucclbbs449_a</plasmid>
        <plasmid evidence="19">pUCCLBBS449_A</plasmid>
    </source>
</reference>
<evidence type="ECO:0000256" key="8">
    <source>
        <dbReference type="ARBA" id="ARBA00022807"/>
    </source>
</evidence>
<dbReference type="PROSITE" id="PS50990">
    <property type="entry name" value="PEPTIDASE_C39"/>
    <property type="match status" value="1"/>
</dbReference>
<name>C0SQP6_LEVBR</name>
<keyword evidence="2" id="KW-0813">Transport</keyword>
<evidence type="ECO:0000256" key="6">
    <source>
        <dbReference type="ARBA" id="ARBA00022741"/>
    </source>
</evidence>
<dbReference type="GO" id="GO:0015421">
    <property type="term" value="F:ABC-type oligopeptide transporter activity"/>
    <property type="evidence" value="ECO:0007669"/>
    <property type="project" value="TreeGrafter"/>
</dbReference>
<dbReference type="EMBL" id="AB370337">
    <property type="protein sequence ID" value="BAH56428.1"/>
    <property type="molecule type" value="Genomic_DNA"/>
</dbReference>
<sequence>MTKHSLYVAQLDEADCGAAALGMILRYYNSNVSLAIIRNFAQTDKNGTSALGLVKAAEHFNLTTKAIQADMSLFDNELPNAMLPFIAHVNTADDFLHYLVVLKATKDYILIADPDPDVRFKKMSYREFEYIWSGVALFMTPDNDYVPQKINSDSLWKTGRVLLKYKGIILVIIILTLISTLITIFGTMFLQKIIDDIVPKKDLNMLTTISLGLLAAYIFNGISSFVVGLFSTILGQHLSKDILLKYIQHLLKLPISFFEKRKTGELTSRFSDASNIINTLAKTAIVTILNIGTILVIGVFLLNIDVRLFGMALLSIPIYLVIILAFVRHFDKWNNKVMEQNADLSSQIIESLTGINTVKALNAEDKMYGSIRTKFNNMLHSSFMYGLLSILQESIKSVTNLLIDLGILFWGSILTIKGVITVGQLISFNALMAYFLDPIEEIINLQDEIQTAKVANIRINQVLSSPVEDTVNVPVFKGNAMNNIIDIHNVNFEYKYGRPVLRNINLKMNTGESLTIVGLSGSGKSTLAKLLVGFYYPNDGEVLVSGVNTRQQNSRALRSFINYVPQTPYIFSGTVAENIMFGNRAEKSHDMMIEAAKLAEIHDVICELPNGYDTKLSEDSGLSGGQLQRISIARALASQTSVLIFDESTSSLDLLTEKKVLDNIMTMKDKTIIFIAHRLEIAKKTTKIAVMKNGEIVESGTHDELLSNKKYYAQLWEQ</sequence>
<dbReference type="GO" id="GO:0005524">
    <property type="term" value="F:ATP binding"/>
    <property type="evidence" value="ECO:0007669"/>
    <property type="project" value="UniProtKB-KW"/>
</dbReference>
<geneLocation type="plasmid" evidence="17">
    <name>pLB925A04</name>
</geneLocation>
<dbReference type="GO" id="GO:0006508">
    <property type="term" value="P:proteolysis"/>
    <property type="evidence" value="ECO:0007669"/>
    <property type="project" value="UniProtKB-KW"/>
</dbReference>
<evidence type="ECO:0000259" key="15">
    <source>
        <dbReference type="PROSITE" id="PS50929"/>
    </source>
</evidence>
<evidence type="ECO:0000313" key="19">
    <source>
        <dbReference type="EMBL" id="QCZ54458.1"/>
    </source>
</evidence>
<dbReference type="CDD" id="cd18570">
    <property type="entry name" value="ABC_6TM_PCAT1_LagD_like"/>
    <property type="match status" value="1"/>
</dbReference>
<dbReference type="PANTHER" id="PTHR43394">
    <property type="entry name" value="ATP-DEPENDENT PERMEASE MDL1, MITOCHONDRIAL"/>
    <property type="match status" value="1"/>
</dbReference>
<evidence type="ECO:0000256" key="2">
    <source>
        <dbReference type="ARBA" id="ARBA00022448"/>
    </source>
</evidence>
<evidence type="ECO:0000313" key="18">
    <source>
        <dbReference type="EMBL" id="BAU19440.1"/>
    </source>
</evidence>
<geneLocation type="plasmid" evidence="18">
    <name>pLB174A04</name>
</geneLocation>
<dbReference type="Pfam" id="PF00005">
    <property type="entry name" value="ABC_tran"/>
    <property type="match status" value="1"/>
</dbReference>
<dbReference type="PROSITE" id="PS50893">
    <property type="entry name" value="ABC_TRANSPORTER_2"/>
    <property type="match status" value="1"/>
</dbReference>
<keyword evidence="6" id="KW-0547">Nucleotide-binding</keyword>
<feature type="domain" description="Peptidase C39" evidence="16">
    <location>
        <begin position="10"/>
        <end position="139"/>
    </location>
</feature>
<keyword evidence="8" id="KW-0788">Thiol protease</keyword>
<reference evidence="17" key="1">
    <citation type="journal article" date="2009" name="Microbiology">
        <title>Characterization of four plasmids harboured in a Lactobacillus brevis strain encoding a novel bacteriocin, brevicin 925A, and construction of a shuttle vector for lactic acid bacteria and Escherichia coli.</title>
        <authorList>
            <person name="Wada T."/>
            <person name="Noda M."/>
            <person name="Kashiwabara F."/>
            <person name="Jeon H.J."/>
            <person name="Shirakawa A."/>
            <person name="Yabu H."/>
            <person name="Matoba Y."/>
            <person name="Kumagai T."/>
            <person name="Sugiyama M."/>
        </authorList>
    </citation>
    <scope>NUCLEOTIDE SEQUENCE</scope>
    <source>
        <strain evidence="17">925A</strain>
        <plasmid evidence="17">pLB925A04</plasmid>
    </source>
</reference>
<keyword evidence="12 13" id="KW-0472">Membrane</keyword>
<keyword evidence="11 13" id="KW-1133">Transmembrane helix</keyword>
<keyword evidence="9 19" id="KW-0067">ATP-binding</keyword>
<dbReference type="SUPFAM" id="SSF52540">
    <property type="entry name" value="P-loop containing nucleoside triphosphate hydrolases"/>
    <property type="match status" value="1"/>
</dbReference>
<feature type="transmembrane region" description="Helical" evidence="13">
    <location>
        <begin position="279"/>
        <end position="302"/>
    </location>
</feature>
<dbReference type="Pfam" id="PF03412">
    <property type="entry name" value="Peptidase_C39"/>
    <property type="match status" value="1"/>
</dbReference>
<geneLocation type="plasmid" evidence="20">
    <name>pucclbbs449_a</name>
</geneLocation>
<dbReference type="InterPro" id="IPR039421">
    <property type="entry name" value="Type_1_exporter"/>
</dbReference>
<proteinExistence type="predicted"/>
<geneLocation type="plasmid" evidence="19">
    <name>pUCCLBBS449_A</name>
</geneLocation>
<dbReference type="PANTHER" id="PTHR43394:SF1">
    <property type="entry name" value="ATP-BINDING CASSETTE SUB-FAMILY B MEMBER 10, MITOCHONDRIAL"/>
    <property type="match status" value="1"/>
</dbReference>
<organism evidence="17">
    <name type="scientific">Levilactobacillus brevis</name>
    <name type="common">Lactobacillus brevis</name>
    <dbReference type="NCBI Taxonomy" id="1580"/>
    <lineage>
        <taxon>Bacteria</taxon>
        <taxon>Bacillati</taxon>
        <taxon>Bacillota</taxon>
        <taxon>Bacilli</taxon>
        <taxon>Lactobacillales</taxon>
        <taxon>Lactobacillaceae</taxon>
        <taxon>Levilactobacillus</taxon>
    </lineage>
</organism>
<protein>
    <submittedName>
        <fullName evidence="17">Bacteriocin ABC-transporter</fullName>
    </submittedName>
    <submittedName>
        <fullName evidence="19">Transport-processing ATP-binding protein ComA</fullName>
    </submittedName>
</protein>
<keyword evidence="10" id="KW-1278">Translocase</keyword>
<evidence type="ECO:0000256" key="4">
    <source>
        <dbReference type="ARBA" id="ARBA00022670"/>
    </source>
</evidence>
<dbReference type="SUPFAM" id="SSF90123">
    <property type="entry name" value="ABC transporter transmembrane region"/>
    <property type="match status" value="1"/>
</dbReference>
<dbReference type="GO" id="GO:0016887">
    <property type="term" value="F:ATP hydrolysis activity"/>
    <property type="evidence" value="ECO:0007669"/>
    <property type="project" value="InterPro"/>
</dbReference>
<dbReference type="InterPro" id="IPR017871">
    <property type="entry name" value="ABC_transporter-like_CS"/>
</dbReference>
<keyword evidence="5 13" id="KW-0812">Transmembrane</keyword>
<evidence type="ECO:0000259" key="14">
    <source>
        <dbReference type="PROSITE" id="PS50893"/>
    </source>
</evidence>
<dbReference type="Gene3D" id="1.20.1560.10">
    <property type="entry name" value="ABC transporter type 1, transmembrane domain"/>
    <property type="match status" value="1"/>
</dbReference>
<dbReference type="MEROPS" id="C39.001"/>
<feature type="transmembrane region" description="Helical" evidence="13">
    <location>
        <begin position="407"/>
        <end position="436"/>
    </location>
</feature>
<keyword evidence="4" id="KW-0645">Protease</keyword>
<reference evidence="18" key="2">
    <citation type="journal article" date="2015" name="Biol. Pharm. Bull.">
        <title>Characterization and Mutational Analysis of a Two-Polypeptide Bacteriocin Produced by Citrus Iyo-Derived Lactobacillus brevis 174A.</title>
        <authorList>
            <person name="Noda M."/>
            <person name="Miyauchi R."/>
            <person name="Danshiitsoodol N."/>
            <person name="Higashikawa F."/>
            <person name="Kumagai T."/>
            <person name="Matoba Y."/>
            <person name="Sugiyama M."/>
        </authorList>
    </citation>
    <scope>NUCLEOTIDE SEQUENCE</scope>
    <source>
        <strain evidence="18">174A</strain>
        <plasmid evidence="18">pLB174A04</plasmid>
    </source>
</reference>
<dbReference type="EMBL" id="LC062087">
    <property type="protein sequence ID" value="BAU19440.1"/>
    <property type="molecule type" value="Genomic_DNA"/>
</dbReference>
<keyword evidence="17" id="KW-0614">Plasmid</keyword>
<dbReference type="FunFam" id="3.40.50.300:FF:000299">
    <property type="entry name" value="ABC transporter ATP-binding protein/permease"/>
    <property type="match status" value="1"/>
</dbReference>
<dbReference type="GO" id="GO:0043214">
    <property type="term" value="F:ABC-type bacteriocin transporter activity"/>
    <property type="evidence" value="ECO:0007669"/>
    <property type="project" value="InterPro"/>
</dbReference>
<evidence type="ECO:0000256" key="7">
    <source>
        <dbReference type="ARBA" id="ARBA00022801"/>
    </source>
</evidence>
<evidence type="ECO:0000256" key="10">
    <source>
        <dbReference type="ARBA" id="ARBA00022967"/>
    </source>
</evidence>
<evidence type="ECO:0000256" key="5">
    <source>
        <dbReference type="ARBA" id="ARBA00022692"/>
    </source>
</evidence>
<dbReference type="InterPro" id="IPR005897">
    <property type="entry name" value="Pept_C39_ABC_bacteriocin"/>
</dbReference>
<dbReference type="NCBIfam" id="TIGR01193">
    <property type="entry name" value="bacteriocin_ABC"/>
    <property type="match status" value="1"/>
</dbReference>
<dbReference type="SMART" id="SM00382">
    <property type="entry name" value="AAA"/>
    <property type="match status" value="1"/>
</dbReference>
<dbReference type="InterPro" id="IPR005074">
    <property type="entry name" value="Peptidase_C39"/>
</dbReference>
<dbReference type="Pfam" id="PF00664">
    <property type="entry name" value="ABC_membrane"/>
    <property type="match status" value="1"/>
</dbReference>
<dbReference type="GO" id="GO:0005886">
    <property type="term" value="C:plasma membrane"/>
    <property type="evidence" value="ECO:0007669"/>
    <property type="project" value="UniProtKB-SubCell"/>
</dbReference>
<feature type="domain" description="ABC transmembrane type-1" evidence="15">
    <location>
        <begin position="170"/>
        <end position="451"/>
    </location>
</feature>
<feature type="domain" description="ABC transporter" evidence="14">
    <location>
        <begin position="485"/>
        <end position="718"/>
    </location>
</feature>
<evidence type="ECO:0000256" key="11">
    <source>
        <dbReference type="ARBA" id="ARBA00022989"/>
    </source>
</evidence>
<dbReference type="AlphaFoldDB" id="C0SQP6"/>
<dbReference type="InterPro" id="IPR036640">
    <property type="entry name" value="ABC1_TM_sf"/>
</dbReference>
<dbReference type="Proteomes" id="UP000307074">
    <property type="component" value="Plasmid pUCCLBBS449_A"/>
</dbReference>
<evidence type="ECO:0000256" key="3">
    <source>
        <dbReference type="ARBA" id="ARBA00022475"/>
    </source>
</evidence>